<gene>
    <name evidence="2" type="ORF">C2845_PM08G05650</name>
</gene>
<name>A0A3L6QXX8_PANMI</name>
<organism evidence="2 3">
    <name type="scientific">Panicum miliaceum</name>
    <name type="common">Proso millet</name>
    <name type="synonym">Broomcorn millet</name>
    <dbReference type="NCBI Taxonomy" id="4540"/>
    <lineage>
        <taxon>Eukaryota</taxon>
        <taxon>Viridiplantae</taxon>
        <taxon>Streptophyta</taxon>
        <taxon>Embryophyta</taxon>
        <taxon>Tracheophyta</taxon>
        <taxon>Spermatophyta</taxon>
        <taxon>Magnoliopsida</taxon>
        <taxon>Liliopsida</taxon>
        <taxon>Poales</taxon>
        <taxon>Poaceae</taxon>
        <taxon>PACMAD clade</taxon>
        <taxon>Panicoideae</taxon>
        <taxon>Panicodae</taxon>
        <taxon>Paniceae</taxon>
        <taxon>Panicinae</taxon>
        <taxon>Panicum</taxon>
        <taxon>Panicum sect. Panicum</taxon>
    </lineage>
</organism>
<dbReference type="AlphaFoldDB" id="A0A3L6QXX8"/>
<evidence type="ECO:0000256" key="1">
    <source>
        <dbReference type="SAM" id="MobiDB-lite"/>
    </source>
</evidence>
<accession>A0A3L6QXX8</accession>
<dbReference type="EMBL" id="PQIB02000010">
    <property type="protein sequence ID" value="RLM91861.1"/>
    <property type="molecule type" value="Genomic_DNA"/>
</dbReference>
<feature type="region of interest" description="Disordered" evidence="1">
    <location>
        <begin position="24"/>
        <end position="47"/>
    </location>
</feature>
<protein>
    <submittedName>
        <fullName evidence="2">Uncharacterized protein</fullName>
    </submittedName>
</protein>
<proteinExistence type="predicted"/>
<dbReference type="STRING" id="4540.A0A3L6QXX8"/>
<comment type="caution">
    <text evidence="2">The sequence shown here is derived from an EMBL/GenBank/DDBJ whole genome shotgun (WGS) entry which is preliminary data.</text>
</comment>
<keyword evidence="3" id="KW-1185">Reference proteome</keyword>
<evidence type="ECO:0000313" key="2">
    <source>
        <dbReference type="EMBL" id="RLM91861.1"/>
    </source>
</evidence>
<evidence type="ECO:0000313" key="3">
    <source>
        <dbReference type="Proteomes" id="UP000275267"/>
    </source>
</evidence>
<sequence>MLSTPAAGGRFRVGGAIPWRLRPRSCLASPPASSGGGGGGEPEKARPLLVERYRDGVTKRFFTPEF</sequence>
<reference evidence="3" key="1">
    <citation type="journal article" date="2019" name="Nat. Commun.">
        <title>The genome of broomcorn millet.</title>
        <authorList>
            <person name="Zou C."/>
            <person name="Miki D."/>
            <person name="Li D."/>
            <person name="Tang Q."/>
            <person name="Xiao L."/>
            <person name="Rajput S."/>
            <person name="Deng P."/>
            <person name="Jia W."/>
            <person name="Huang R."/>
            <person name="Zhang M."/>
            <person name="Sun Y."/>
            <person name="Hu J."/>
            <person name="Fu X."/>
            <person name="Schnable P.S."/>
            <person name="Li F."/>
            <person name="Zhang H."/>
            <person name="Feng B."/>
            <person name="Zhu X."/>
            <person name="Liu R."/>
            <person name="Schnable J.C."/>
            <person name="Zhu J.-K."/>
            <person name="Zhang H."/>
        </authorList>
    </citation>
    <scope>NUCLEOTIDE SEQUENCE [LARGE SCALE GENOMIC DNA]</scope>
</reference>
<dbReference type="Proteomes" id="UP000275267">
    <property type="component" value="Unassembled WGS sequence"/>
</dbReference>